<dbReference type="Proteomes" id="UP000714625">
    <property type="component" value="Unassembled WGS sequence"/>
</dbReference>
<keyword evidence="3" id="KW-1185">Reference proteome</keyword>
<dbReference type="Gene3D" id="3.30.1460.10">
    <property type="match status" value="1"/>
</dbReference>
<evidence type="ECO:0000313" key="2">
    <source>
        <dbReference type="EMBL" id="PNP27009.1"/>
    </source>
</evidence>
<dbReference type="EMBL" id="AAXMUW010000050">
    <property type="protein sequence ID" value="EGQ9137285.1"/>
    <property type="molecule type" value="Genomic_DNA"/>
</dbReference>
<dbReference type="RefSeq" id="WP_005388159.1">
    <property type="nucleotide sequence ID" value="NZ_AP023185.1"/>
</dbReference>
<accession>A0A0H0YCE7</accession>
<reference evidence="2 3" key="1">
    <citation type="submission" date="2017-12" db="EMBL/GenBank/DDBJ databases">
        <title>FDA dAtabase for Regulatory Grade micrObial Sequences (FDA-ARGOS): Supporting development and validation of Infectious Disease Dx tests.</title>
        <authorList>
            <person name="Hoffmann M."/>
            <person name="Allard M."/>
            <person name="Evans P."/>
            <person name="Brown E."/>
            <person name="Tallon L.J."/>
            <person name="Sadzewicz L."/>
            <person name="Sengamalay N."/>
            <person name="Ott S."/>
            <person name="Godinez A."/>
            <person name="Nagaraj S."/>
            <person name="Vavikolanu K."/>
            <person name="Aluvathingal J."/>
            <person name="Nadendla S."/>
            <person name="Hobson J."/>
            <person name="Sichtig H."/>
        </authorList>
    </citation>
    <scope>NUCLEOTIDE SEQUENCE [LARGE SCALE GENOMIC DNA]</scope>
    <source>
        <strain evidence="3">ATCC 17749</strain>
        <strain evidence="2">FDAARGOS_97</strain>
    </source>
</reference>
<sequence length="124" mass="13817">MSWIDASVDEFCRGMGLDAVDFSSAGRVQLDFEQSGTLHIERQGEQLFLMLSRALSWHQTSDMIQSALCLCHADQGWPFEIKTGLLDEQTLVFSARLKGEEVTLPTLEQAFTLLARLHNDVAGS</sequence>
<evidence type="ECO:0000313" key="4">
    <source>
        <dbReference type="Proteomes" id="UP000714625"/>
    </source>
</evidence>
<dbReference type="Pfam" id="PF21665">
    <property type="entry name" value="Type_III_SycN"/>
    <property type="match status" value="1"/>
</dbReference>
<dbReference type="Proteomes" id="UP000054316">
    <property type="component" value="Unassembled WGS sequence"/>
</dbReference>
<comment type="caution">
    <text evidence="1">The sequence shown here is derived from an EMBL/GenBank/DDBJ whole genome shotgun (WGS) entry which is preliminary data.</text>
</comment>
<name>A0A0H0YCE7_VIBAL</name>
<evidence type="ECO:0000313" key="3">
    <source>
        <dbReference type="Proteomes" id="UP000054316"/>
    </source>
</evidence>
<dbReference type="CDD" id="cd17031">
    <property type="entry name" value="T3SC_IA_SycN-like"/>
    <property type="match status" value="1"/>
</dbReference>
<reference evidence="1" key="2">
    <citation type="submission" date="2019-11" db="EMBL/GenBank/DDBJ databases">
        <authorList>
            <consortium name="PulseNet: The National Subtyping Network for Foodborne Disease Surveillance"/>
            <person name="Tarr C.L."/>
            <person name="Trees E."/>
            <person name="Katz L.S."/>
            <person name="Carleton-Romer H.A."/>
            <person name="Stroika S."/>
            <person name="Kucerova Z."/>
            <person name="Roache K.F."/>
            <person name="Sabol A.L."/>
            <person name="Besser J."/>
            <person name="Gerner-Smidt P."/>
        </authorList>
    </citation>
    <scope>NUCLEOTIDE SEQUENCE</scope>
    <source>
        <strain evidence="1">PNUSAV001129</strain>
    </source>
</reference>
<protein>
    <submittedName>
        <fullName evidence="1">Type III secretion chaperone SycN</fullName>
    </submittedName>
</protein>
<organism evidence="1 4">
    <name type="scientific">Vibrio alginolyticus</name>
    <dbReference type="NCBI Taxonomy" id="663"/>
    <lineage>
        <taxon>Bacteria</taxon>
        <taxon>Pseudomonadati</taxon>
        <taxon>Pseudomonadota</taxon>
        <taxon>Gammaproteobacteria</taxon>
        <taxon>Vibrionales</taxon>
        <taxon>Vibrionaceae</taxon>
        <taxon>Vibrio</taxon>
    </lineage>
</organism>
<dbReference type="InterPro" id="IPR012673">
    <property type="entry name" value="T3SS_SynN"/>
</dbReference>
<gene>
    <name evidence="2" type="primary">sycN</name>
    <name evidence="2" type="ORF">AL553_011350</name>
    <name evidence="1" type="ORF">GHY86_19325</name>
</gene>
<dbReference type="EMBL" id="LOSN02000001">
    <property type="protein sequence ID" value="PNP27009.1"/>
    <property type="molecule type" value="Genomic_DNA"/>
</dbReference>
<dbReference type="GO" id="GO:0009306">
    <property type="term" value="P:protein secretion"/>
    <property type="evidence" value="ECO:0007669"/>
    <property type="project" value="InterPro"/>
</dbReference>
<evidence type="ECO:0000313" key="1">
    <source>
        <dbReference type="EMBL" id="EGQ9137285.1"/>
    </source>
</evidence>
<dbReference type="NCBIfam" id="TIGR02503">
    <property type="entry name" value="type_III_SycN"/>
    <property type="match status" value="1"/>
</dbReference>
<proteinExistence type="predicted"/>
<dbReference type="AlphaFoldDB" id="A0A0H0YCE7"/>
<dbReference type="SUPFAM" id="SSF69635">
    <property type="entry name" value="Type III secretory system chaperone-like"/>
    <property type="match status" value="1"/>
</dbReference>